<dbReference type="Proteomes" id="UP000306409">
    <property type="component" value="Chromosome"/>
</dbReference>
<accession>A0A4U7JFD2</accession>
<dbReference type="RefSeq" id="WP_137697504.1">
    <property type="nucleotide sequence ID" value="NZ_CP061336.1"/>
</dbReference>
<dbReference type="InterPro" id="IPR036618">
    <property type="entry name" value="PtsI_HPr-bd_sf"/>
</dbReference>
<dbReference type="SUPFAM" id="SSF47831">
    <property type="entry name" value="Enzyme I of the PEP:sugar phosphotransferase system HPr-binding (sub)domain"/>
    <property type="match status" value="1"/>
</dbReference>
<sequence length="214" mass="23398">MITGVNSKPIANQNVCAKKQEKTKEISSDTSKDTAVVLELGKSSENTAGVYGKPATSVKPTSEDKIEKKTTAANAEEIERLWAEANRATQNLRDLVEQLLKSQGKKFHDVFSGKDSLEIDEETRAAAQQAISEDGECGVQAVSDRIVAFAKAISNNDPEKYEELMKAIDKGFAQAEKALGGQLPEICRKTYDEVKRKMDEWKSGGDVNNTAENV</sequence>
<evidence type="ECO:0000256" key="1">
    <source>
        <dbReference type="SAM" id="MobiDB-lite"/>
    </source>
</evidence>
<dbReference type="GO" id="GO:0009401">
    <property type="term" value="P:phosphoenolpyruvate-dependent sugar phosphotransferase system"/>
    <property type="evidence" value="ECO:0007669"/>
    <property type="project" value="InterPro"/>
</dbReference>
<proteinExistence type="predicted"/>
<reference evidence="2 3" key="1">
    <citation type="submission" date="2020-09" db="EMBL/GenBank/DDBJ databases">
        <title>Characterization and genome sequencing of Ruminiclostridium sp. nov. MA18.</title>
        <authorList>
            <person name="Rettenmaier R."/>
            <person name="Kowollik M.-L."/>
            <person name="Liebl W."/>
            <person name="Zverlov V."/>
        </authorList>
    </citation>
    <scope>NUCLEOTIDE SEQUENCE [LARGE SCALE GENOMIC DNA]</scope>
    <source>
        <strain evidence="2 3">MA18</strain>
    </source>
</reference>
<protein>
    <submittedName>
        <fullName evidence="2">Uncharacterized protein</fullName>
    </submittedName>
</protein>
<dbReference type="OrthoDB" id="49105at2"/>
<feature type="compositionally biased region" description="Basic and acidic residues" evidence="1">
    <location>
        <begin position="18"/>
        <end position="32"/>
    </location>
</feature>
<dbReference type="AlphaFoldDB" id="A0A4U7JFD2"/>
<keyword evidence="3" id="KW-1185">Reference proteome</keyword>
<feature type="compositionally biased region" description="Polar residues" evidence="1">
    <location>
        <begin position="1"/>
        <end position="15"/>
    </location>
</feature>
<feature type="region of interest" description="Disordered" evidence="1">
    <location>
        <begin position="46"/>
        <end position="70"/>
    </location>
</feature>
<dbReference type="EMBL" id="CP061336">
    <property type="protein sequence ID" value="QNU67462.1"/>
    <property type="molecule type" value="Genomic_DNA"/>
</dbReference>
<feature type="compositionally biased region" description="Basic and acidic residues" evidence="1">
    <location>
        <begin position="61"/>
        <end position="70"/>
    </location>
</feature>
<evidence type="ECO:0000313" key="2">
    <source>
        <dbReference type="EMBL" id="QNU67462.1"/>
    </source>
</evidence>
<evidence type="ECO:0000313" key="3">
    <source>
        <dbReference type="Proteomes" id="UP000306409"/>
    </source>
</evidence>
<dbReference type="Gene3D" id="1.10.274.10">
    <property type="entry name" value="PtsI, HPr-binding domain"/>
    <property type="match status" value="1"/>
</dbReference>
<name>A0A4U7JFD2_9FIRM</name>
<feature type="region of interest" description="Disordered" evidence="1">
    <location>
        <begin position="1"/>
        <end position="34"/>
    </location>
</feature>
<dbReference type="KEGG" id="rher:EHE19_002730"/>
<organism evidence="2 3">
    <name type="scientific">Ruminiclostridium herbifermentans</name>
    <dbReference type="NCBI Taxonomy" id="2488810"/>
    <lineage>
        <taxon>Bacteria</taxon>
        <taxon>Bacillati</taxon>
        <taxon>Bacillota</taxon>
        <taxon>Clostridia</taxon>
        <taxon>Eubacteriales</taxon>
        <taxon>Oscillospiraceae</taxon>
        <taxon>Ruminiclostridium</taxon>
    </lineage>
</organism>
<gene>
    <name evidence="2" type="ORF">EHE19_002730</name>
</gene>